<evidence type="ECO:0000256" key="7">
    <source>
        <dbReference type="ARBA" id="ARBA00023136"/>
    </source>
</evidence>
<evidence type="ECO:0000256" key="3">
    <source>
        <dbReference type="ARBA" id="ARBA00004370"/>
    </source>
</evidence>
<dbReference type="GeneID" id="65085788"/>
<dbReference type="InterPro" id="IPR052374">
    <property type="entry name" value="SERAC1"/>
</dbReference>
<name>A0A1L7SUD5_FUSMA</name>
<evidence type="ECO:0000313" key="11">
    <source>
        <dbReference type="EMBL" id="CVK86067.1"/>
    </source>
</evidence>
<feature type="domain" description="DUF676" evidence="10">
    <location>
        <begin position="148"/>
        <end position="215"/>
    </location>
</feature>
<feature type="transmembrane region" description="Helical" evidence="9">
    <location>
        <begin position="416"/>
        <end position="433"/>
    </location>
</feature>
<dbReference type="GO" id="GO:0016020">
    <property type="term" value="C:membrane"/>
    <property type="evidence" value="ECO:0007669"/>
    <property type="project" value="UniProtKB-SubCell"/>
</dbReference>
<reference evidence="12" key="1">
    <citation type="journal article" date="2016" name="Genome Biol. Evol.">
        <title>Comparative 'omics' of the Fusarium fujikuroi species complex highlights differences in genetic potential and metabolite synthesis.</title>
        <authorList>
            <person name="Niehaus E.-M."/>
            <person name="Muensterkoetter M."/>
            <person name="Proctor R.H."/>
            <person name="Brown D.W."/>
            <person name="Sharon A."/>
            <person name="Idan Y."/>
            <person name="Oren-Young L."/>
            <person name="Sieber C.M."/>
            <person name="Novak O."/>
            <person name="Pencik A."/>
            <person name="Tarkowska D."/>
            <person name="Hromadova K."/>
            <person name="Freeman S."/>
            <person name="Maymon M."/>
            <person name="Elazar M."/>
            <person name="Youssef S.A."/>
            <person name="El-Shabrawy E.S.M."/>
            <person name="Shalaby A.B.A."/>
            <person name="Houterman P."/>
            <person name="Brock N.L."/>
            <person name="Burkhardt I."/>
            <person name="Tsavkelova E.A."/>
            <person name="Dickschat J.S."/>
            <person name="Galuszka P."/>
            <person name="Gueldener U."/>
            <person name="Tudzynski B."/>
        </authorList>
    </citation>
    <scope>NUCLEOTIDE SEQUENCE [LARGE SCALE GENOMIC DNA]</scope>
    <source>
        <strain evidence="12">MRC7560</strain>
    </source>
</reference>
<dbReference type="GO" id="GO:0005739">
    <property type="term" value="C:mitochondrion"/>
    <property type="evidence" value="ECO:0007669"/>
    <property type="project" value="UniProtKB-SubCell"/>
</dbReference>
<feature type="transmembrane region" description="Helical" evidence="9">
    <location>
        <begin position="382"/>
        <end position="404"/>
    </location>
</feature>
<dbReference type="InterPro" id="IPR029058">
    <property type="entry name" value="AB_hydrolase_fold"/>
</dbReference>
<dbReference type="PANTHER" id="PTHR48182">
    <property type="entry name" value="PROTEIN SERAC1"/>
    <property type="match status" value="1"/>
</dbReference>
<dbReference type="SUPFAM" id="SSF53474">
    <property type="entry name" value="alpha/beta-Hydrolases"/>
    <property type="match status" value="1"/>
</dbReference>
<keyword evidence="5" id="KW-0256">Endoplasmic reticulum</keyword>
<evidence type="ECO:0000313" key="12">
    <source>
        <dbReference type="Proteomes" id="UP000184255"/>
    </source>
</evidence>
<dbReference type="Gene3D" id="3.40.50.1820">
    <property type="entry name" value="alpha/beta hydrolase"/>
    <property type="match status" value="1"/>
</dbReference>
<comment type="similarity">
    <text evidence="4">Belongs to the putative lipase ROG1 family.</text>
</comment>
<dbReference type="Proteomes" id="UP000184255">
    <property type="component" value="Unassembled WGS sequence"/>
</dbReference>
<keyword evidence="9" id="KW-1133">Transmembrane helix</keyword>
<evidence type="ECO:0000256" key="1">
    <source>
        <dbReference type="ARBA" id="ARBA00004173"/>
    </source>
</evidence>
<keyword evidence="6" id="KW-0496">Mitochondrion</keyword>
<evidence type="ECO:0000256" key="9">
    <source>
        <dbReference type="SAM" id="Phobius"/>
    </source>
</evidence>
<keyword evidence="7 9" id="KW-0472">Membrane</keyword>
<evidence type="ECO:0000256" key="5">
    <source>
        <dbReference type="ARBA" id="ARBA00022824"/>
    </source>
</evidence>
<dbReference type="VEuPathDB" id="FungiDB:FMAN_06524"/>
<dbReference type="AlphaFoldDB" id="A0A1L7SUD5"/>
<comment type="subcellular location">
    <subcellularLocation>
        <location evidence="2">Endoplasmic reticulum</location>
    </subcellularLocation>
    <subcellularLocation>
        <location evidence="3">Membrane</location>
    </subcellularLocation>
    <subcellularLocation>
        <location evidence="1">Mitochondrion</location>
    </subcellularLocation>
</comment>
<protein>
    <recommendedName>
        <fullName evidence="10">DUF676 domain-containing protein</fullName>
    </recommendedName>
</protein>
<accession>A0A1L7SUD5</accession>
<evidence type="ECO:0000256" key="8">
    <source>
        <dbReference type="SAM" id="MobiDB-lite"/>
    </source>
</evidence>
<gene>
    <name evidence="11" type="ORF">FMAN_06524</name>
</gene>
<dbReference type="InterPro" id="IPR007751">
    <property type="entry name" value="DUF676_lipase-like"/>
</dbReference>
<proteinExistence type="inferred from homology"/>
<comment type="caution">
    <text evidence="11">The sequence shown here is derived from an EMBL/GenBank/DDBJ whole genome shotgun (WGS) entry which is preliminary data.</text>
</comment>
<keyword evidence="9" id="KW-0812">Transmembrane</keyword>
<evidence type="ECO:0000256" key="2">
    <source>
        <dbReference type="ARBA" id="ARBA00004240"/>
    </source>
</evidence>
<keyword evidence="12" id="KW-1185">Reference proteome</keyword>
<evidence type="ECO:0000256" key="6">
    <source>
        <dbReference type="ARBA" id="ARBA00023128"/>
    </source>
</evidence>
<feature type="compositionally biased region" description="Low complexity" evidence="8">
    <location>
        <begin position="1"/>
        <end position="11"/>
    </location>
</feature>
<dbReference type="EMBL" id="FCQH01000002">
    <property type="protein sequence ID" value="CVK86067.1"/>
    <property type="molecule type" value="Genomic_DNA"/>
</dbReference>
<dbReference type="Pfam" id="PF05057">
    <property type="entry name" value="DUF676"/>
    <property type="match status" value="1"/>
</dbReference>
<dbReference type="RefSeq" id="XP_041677723.1">
    <property type="nucleotide sequence ID" value="XM_041826684.1"/>
</dbReference>
<sequence>MEGPSTRATRTPSPPHQAAQLPDITDTSTPAVGIGNILATSSSTTQGPSEGIITLHDDPSAVADICFVHGLMGDRVGTWTAEGESEPWPKTLLPALLGKVRILTYGYNGDALSNSPRAGQSPADRAANNLLIDLTMERIAGNASSRPLILVAHSLGGMICKRAVLMSYDNANSHLQGVYMSLKAIMFIGTPHKGLQTSGWASVLTSLLGISAIPKDHHLSDLNSYPMLLEVTQERFKALIEDQRDRDRPIVTQSFFEETLAGKIGLTISKESATLPGNEPIPINTSHKDMVRFNSVHDAGYQKIANVLQLWISEFEDIRITQPQADGSNNDSLQTGRSLNRDRLSRRMLILPPSVRAPVQRPPSPIEFADVPTERPSRLRPCYIMCSIMALVVIGSGILGIYYTVQFDRMGDGFTAASWIVAIGAMALAGPMARHYPHCSCWRPKTPYYHAMRRASTLPVS</sequence>
<feature type="region of interest" description="Disordered" evidence="8">
    <location>
        <begin position="1"/>
        <end position="31"/>
    </location>
</feature>
<evidence type="ECO:0000259" key="10">
    <source>
        <dbReference type="Pfam" id="PF05057"/>
    </source>
</evidence>
<evidence type="ECO:0000256" key="4">
    <source>
        <dbReference type="ARBA" id="ARBA00007920"/>
    </source>
</evidence>
<dbReference type="GO" id="GO:0005783">
    <property type="term" value="C:endoplasmic reticulum"/>
    <property type="evidence" value="ECO:0007669"/>
    <property type="project" value="UniProtKB-SubCell"/>
</dbReference>
<dbReference type="PANTHER" id="PTHR48182:SF2">
    <property type="entry name" value="PROTEIN SERAC1"/>
    <property type="match status" value="1"/>
</dbReference>
<organism evidence="11 12">
    <name type="scientific">Fusarium mangiferae</name>
    <name type="common">Mango malformation disease fungus</name>
    <dbReference type="NCBI Taxonomy" id="192010"/>
    <lineage>
        <taxon>Eukaryota</taxon>
        <taxon>Fungi</taxon>
        <taxon>Dikarya</taxon>
        <taxon>Ascomycota</taxon>
        <taxon>Pezizomycotina</taxon>
        <taxon>Sordariomycetes</taxon>
        <taxon>Hypocreomycetidae</taxon>
        <taxon>Hypocreales</taxon>
        <taxon>Nectriaceae</taxon>
        <taxon>Fusarium</taxon>
        <taxon>Fusarium fujikuroi species complex</taxon>
    </lineage>
</organism>